<dbReference type="OrthoDB" id="23432at10239"/>
<name>A0A0R6C6R9_9CAUD</name>
<dbReference type="KEGG" id="vg:26040351"/>
<evidence type="ECO:0000313" key="1">
    <source>
        <dbReference type="EMBL" id="AJT60729.1"/>
    </source>
</evidence>
<accession>A0A0R6C6R9</accession>
<dbReference type="GeneID" id="26040351"/>
<dbReference type="RefSeq" id="YP_009168407.1">
    <property type="nucleotide sequence ID" value="NC_027988.2"/>
</dbReference>
<organism evidence="1 2">
    <name type="scientific">Citrobacter phage CVT22</name>
    <dbReference type="NCBI Taxonomy" id="1622234"/>
    <lineage>
        <taxon>Viruses</taxon>
        <taxon>Duplodnaviria</taxon>
        <taxon>Heunggongvirae</taxon>
        <taxon>Uroviricota</taxon>
        <taxon>Caudoviricetes</taxon>
        <taxon>Zobellviridae</taxon>
        <taxon>Citrovirus</taxon>
        <taxon>Citrovirus coptotermitis</taxon>
    </lineage>
</organism>
<proteinExistence type="predicted"/>
<protein>
    <submittedName>
        <fullName evidence="1">Uncharacterized protein</fullName>
    </submittedName>
</protein>
<dbReference type="EMBL" id="KP774835">
    <property type="protein sequence ID" value="AJT60729.1"/>
    <property type="molecule type" value="Genomic_DNA"/>
</dbReference>
<evidence type="ECO:0000313" key="2">
    <source>
        <dbReference type="Proteomes" id="UP000202282"/>
    </source>
</evidence>
<sequence length="174" mass="18572">MAWNEALLRATRDGAILQEGTREGRIYNASRRTVGVAASSSIDTIFITSSLPVYLFQRDIGRSGLGVMANIYRGPTYTGGVLSTGIYSVNDLIGDGTLSSVDILTGATVTATGEQSIATSYAIGNTSNQGQGGLAQIKQPLYMLPNTSYLLRITSLDTQAQDITSELAWYEGYL</sequence>
<dbReference type="Proteomes" id="UP000202282">
    <property type="component" value="Segment"/>
</dbReference>
<reference evidence="1 2" key="1">
    <citation type="journal article" date="2015" name="Genome Announc.">
        <title>Complete Genome Sequence of Citrobacter Phage CVT22 Isolated from the Gut of the Formosan Subterranean Termite, Coptotermes formosanus Shiraki.</title>
        <authorList>
            <person name="Tikhe C.V."/>
            <person name="Martin T.M."/>
            <person name="Gissendanner C.R."/>
            <person name="Husseneder C."/>
        </authorList>
    </citation>
    <scope>NUCLEOTIDE SEQUENCE [LARGE SCALE GENOMIC DNA]</scope>
</reference>
<keyword evidence="2" id="KW-1185">Reference proteome</keyword>